<accession>G0VJR8</accession>
<protein>
    <submittedName>
        <fullName evidence="5">Uncharacterized protein</fullName>
    </submittedName>
</protein>
<dbReference type="InterPro" id="IPR052575">
    <property type="entry name" value="SSU_processome_comp_20"/>
</dbReference>
<evidence type="ECO:0000313" key="6">
    <source>
        <dbReference type="Proteomes" id="UP000001640"/>
    </source>
</evidence>
<dbReference type="Pfam" id="PF20416">
    <property type="entry name" value="UTP20"/>
    <property type="match status" value="1"/>
</dbReference>
<dbReference type="Gene3D" id="1.25.10.10">
    <property type="entry name" value="Leucine-rich Repeat Variant"/>
    <property type="match status" value="3"/>
</dbReference>
<dbReference type="GO" id="GO:0000480">
    <property type="term" value="P:endonucleolytic cleavage in 5'-ETS of tricistronic rRNA transcript (SSU-rRNA, 5.8S rRNA, LSU-rRNA)"/>
    <property type="evidence" value="ECO:0007669"/>
    <property type="project" value="EnsemblFungi"/>
</dbReference>
<proteinExistence type="predicted"/>
<dbReference type="STRING" id="1064592.G0VJR8"/>
<dbReference type="Proteomes" id="UP000001640">
    <property type="component" value="Chromosome 9"/>
</dbReference>
<sequence>MAKQKVTTKTTKRYRYSSFKAKIDDLKIEPARNLQKRVHDYVESSHFLASFDHWKDINLSAGFTNFASEIDSVVQTLPQILYHEDKIFNALVSYIDKHDEFSLQPLLDLLAQFCHDLGPDFLKFYEKALTSLITLLDAAIEFENSNVFEWGFNALAYIFKYLSRLLTDDLIPTFNLLFPLLSHSKEYLSRFSAEALSFLIRKSNSKNLRKFVSHVLEKMSENEDESNVYEGFLTLFTEALMTTQGSLHSKSKIMLQTLIEECFTKERQEICSNLICDVWMNISKHTDTENLYPIYESVLELLNSNLSTFDINKIVKLLATMVFSESGRKVPDWSTITSLIDNIMNTEQKSARSPELVAFLFSVLLRNCDVKNITVYHKRIFDFYLEQYPDHFLEFFRFSVELTSERILSFNGVKYLQKFINTHWQTQGKKIGLFLLDIEERSILNSKIKLTIPDEFSASILTSLKGSNDESSEGLFEIYWKLIILRNTKTDTSQVLLPLAVKLFSSTSNLNDFTKDILGSLLETISGGEEDQLASLLGTVFQTFSSYRNSIYFIKGLKTLLTKYLKNYKPKQVWDHYDDVMMGLTRNMILPDGKVRYESLNLLTIMMRVQGKEFPQILEEFKRIEEIPLSLNNARDLTTRIRNLGPSFAKLGKDKLISTTFLNAIFGLLTVRFSPLWEGVYEILPSVYGKDQDLVWENMEYFLRVPDENFVLNYYDEEMQDDYVSIEWDSKISRLGDTIRHFSNNWSKYFYQNASIINFTKERRGNLEYPAQIRTQTLKAMTIVPQLVERHFKDILPYIFNEVEYAELFEENTVGDKHSYSAAHWLETDRNTLLKILSKFKNIKSVYKSEEVHDRLMILLGSKSTEVQKLAMDAIFAYKDPTVVKYRDNLKNLLDDTLFRDEITKFLANNENQTIEADDEGALMPYILRILFGRAQTPVSSGIKKGRKFAAISVLPNLKEQYILDFLELGCKRFNYEYYFENGNELDENEVTLAGLRRMNGFTTILNSALTVLGSHFPSIIDTILKPLLYIIAASYHRLQSSSTDIHITKMATTLRQSSLKCLNAIFQYLGDTIDWTNYVKVIYDVVMKPRLESFSDENLQQPSSIMKIIIYWANNKKLYPFLYHDNFGCTKALMKTLSHEHAKEPVVMMILEASNNIIEEPTNENDYVELVSHIASTCLQILPSLYKRFSKSESVSIATELLLNMTRSGFVQDDQTRQYLVDSLVLILADTKGINVKEHSKILKVLTVLIHDYNCPWNNIEPLYKVISSLYNKYSERELREGLNTLFLTIGNRFPEVESVSKLVSDLNSYSSKRMQEYDFKKRLPAFQQFSEHDYLTYTELAWLPVLYTCLYSIHDTEELAIRTNATHTINKFIDYINEKPSQVEAAKAVSMLKEVVLPVLRTGLRKADEEIQSEYIAVVAYIVTNSKYYTDMNDMQVLLFDGDEEANFFTNINHIQLHRRQRAIKRLRDHASELSDGSISHYLVPIIEHYVYSPEEKYRNLGNESLLTIGTLSNFMSWNQYKALMRRYISILKSKPEDIKMTVLLINQISISLKNTLCQLRGTIESEMLLRKFPNKFDEPERFITAEVYPTLSKILGTRDDETIVARIPLAEALVNLVLGLSHDETVSSLPGILTKICQVLRSKSEDLREAVRHTLAKITTNLGPSYLTFIIKELISALQRGSQVHVLSFTIHHVLKSLETVLKHGDLDNSVGMLVRVIMEDIFGTAGQEKDSDNYNSKMKEVKINRSYDTAEMVSANISLASFDVLLRPIKALLLERINMRNQNKLDELLRRYTLGLNHNEKASSSEVLSLCHEIFTELELKNDRKKIPREIDEKEEFFLVNLNAKTAKVQTETSLYHNILQKFALDLLRTVISRNRNLLNAAYLDGFIPLLRDSLMSDNEALLTSALRVLVILVKIEFPPESEPIFKNCARKVLNLIKDSPSTSTDLCQMGLKFLSSFIRHKDIKLKDTALSYVLGRILPDLNEPNKQGLAFNFLKALVSKHIMLPELYDVLDTVREVMVTNHSKEIRDVSRSVYYQFLMEYDQSKGRLEKQFKFMVDNLQYPSQDGRQSIMELVNLIINKATPELLSKLSSSFFISLANVSFNDDAPRCREMASVLLTNMFKVVQPSSLATMEKYIIAWLKQSDQPTFLNLGLRIYKLYLTSMGFGTNETLDDLAISRISSVLSDTAVGSEISWDLIYTALNDFSTISEKSDIVYSTTFKPTWDKVIGCLLYPHMWVRQSSSRLVNELVNNLDKFETAFTPLEIQTICSRVLHQLSAPSIPEGLATQSIKILVKIATIWKEQNRNFISKDDKKDSEVSYENAIDYMIIRISSIIRSEENPVDSFMSKKSCMQLLALLVQILDVDQASEESEKIIMPLFIYVENTYYATAEQEELSTFAHECMQLLEGKIPVSTFTRAYANVKHNVIRRRQERKAKKAVLAINAPELAAQKKIRKHERSREKRKHEKDENGYYQRKNKKRRS</sequence>
<dbReference type="InterPro" id="IPR057525">
    <property type="entry name" value="UTP20_C"/>
</dbReference>
<dbReference type="InParanoid" id="G0VJR8"/>
<dbReference type="GO" id="GO:0000472">
    <property type="term" value="P:endonucleolytic cleavage to generate mature 5'-end of SSU-rRNA from (SSU-rRNA, 5.8S rRNA, LSU-rRNA)"/>
    <property type="evidence" value="ECO:0007669"/>
    <property type="project" value="EnsemblFungi"/>
</dbReference>
<feature type="region of interest" description="Disordered" evidence="1">
    <location>
        <begin position="2455"/>
        <end position="2486"/>
    </location>
</feature>
<evidence type="ECO:0000256" key="1">
    <source>
        <dbReference type="SAM" id="MobiDB-lite"/>
    </source>
</evidence>
<evidence type="ECO:0000259" key="2">
    <source>
        <dbReference type="Pfam" id="PF07539"/>
    </source>
</evidence>
<reference evidence="5 6" key="1">
    <citation type="journal article" date="2011" name="Proc. Natl. Acad. Sci. U.S.A.">
        <title>Evolutionary erosion of yeast sex chromosomes by mating-type switching accidents.</title>
        <authorList>
            <person name="Gordon J.L."/>
            <person name="Armisen D."/>
            <person name="Proux-Wera E."/>
            <person name="Oheigeartaigh S.S."/>
            <person name="Byrne K.P."/>
            <person name="Wolfe K.H."/>
        </authorList>
    </citation>
    <scope>NUCLEOTIDE SEQUENCE [LARGE SCALE GENOMIC DNA]</scope>
    <source>
        <strain evidence="6">ATCC 76901 / BCRC 22586 / CBS 4309 / NBRC 1992 / NRRL Y-12630</strain>
    </source>
</reference>
<dbReference type="RefSeq" id="XP_003678094.1">
    <property type="nucleotide sequence ID" value="XM_003678046.1"/>
</dbReference>
<dbReference type="SUPFAM" id="SSF48371">
    <property type="entry name" value="ARM repeat"/>
    <property type="match status" value="3"/>
</dbReference>
<dbReference type="EMBL" id="HE576760">
    <property type="protein sequence ID" value="CCC71749.1"/>
    <property type="molecule type" value="Genomic_DNA"/>
</dbReference>
<dbReference type="InterPro" id="IPR046523">
    <property type="entry name" value="UTP20_dom"/>
</dbReference>
<dbReference type="GO" id="GO:0000447">
    <property type="term" value="P:endonucleolytic cleavage in ITS1 to separate SSU-rRNA from 5.8S rRNA and LSU-rRNA from tricistronic rRNA transcript (SSU-rRNA, 5.8S rRNA, LSU-rRNA)"/>
    <property type="evidence" value="ECO:0007669"/>
    <property type="project" value="EnsemblFungi"/>
</dbReference>
<feature type="domain" description="U3 small nucleolar RNA-associated protein 20 N-terminal" evidence="2">
    <location>
        <begin position="825"/>
        <end position="1409"/>
    </location>
</feature>
<feature type="domain" description="U3 small nucleolar RNA-associated protein 20 C-terminal" evidence="4">
    <location>
        <begin position="2240"/>
        <end position="2472"/>
    </location>
</feature>
<feature type="domain" description="U3 small nucleolar RNA-associated protein 20" evidence="3">
    <location>
        <begin position="1602"/>
        <end position="1818"/>
    </location>
</feature>
<evidence type="ECO:0000259" key="4">
    <source>
        <dbReference type="Pfam" id="PF23099"/>
    </source>
</evidence>
<dbReference type="OrthoDB" id="360653at2759"/>
<dbReference type="InterPro" id="IPR016024">
    <property type="entry name" value="ARM-type_fold"/>
</dbReference>
<reference key="2">
    <citation type="submission" date="2011-08" db="EMBL/GenBank/DDBJ databases">
        <title>Genome sequence of Naumovozyma castellii.</title>
        <authorList>
            <person name="Gordon J.L."/>
            <person name="Armisen D."/>
            <person name="Proux-Wera E."/>
            <person name="OhEigeartaigh S.S."/>
            <person name="Byrne K.P."/>
            <person name="Wolfe K.H."/>
        </authorList>
    </citation>
    <scope>NUCLEOTIDE SEQUENCE</scope>
    <source>
        <strain>Type strain:CBS 4309</strain>
    </source>
</reference>
<dbReference type="GO" id="GO:0005654">
    <property type="term" value="C:nucleoplasm"/>
    <property type="evidence" value="ECO:0007669"/>
    <property type="project" value="EnsemblFungi"/>
</dbReference>
<dbReference type="InterPro" id="IPR011430">
    <property type="entry name" value="UTP20_N"/>
</dbReference>
<dbReference type="OMA" id="EGLMAMF"/>
<dbReference type="Pfam" id="PF23099">
    <property type="entry name" value="UTP20_C"/>
    <property type="match status" value="1"/>
</dbReference>
<organism evidence="5 6">
    <name type="scientific">Naumovozyma castellii</name>
    <name type="common">Yeast</name>
    <name type="synonym">Saccharomyces castellii</name>
    <dbReference type="NCBI Taxonomy" id="27288"/>
    <lineage>
        <taxon>Eukaryota</taxon>
        <taxon>Fungi</taxon>
        <taxon>Dikarya</taxon>
        <taxon>Ascomycota</taxon>
        <taxon>Saccharomycotina</taxon>
        <taxon>Saccharomycetes</taxon>
        <taxon>Saccharomycetales</taxon>
        <taxon>Saccharomycetaceae</taxon>
        <taxon>Naumovozyma</taxon>
    </lineage>
</organism>
<feature type="compositionally biased region" description="Basic residues" evidence="1">
    <location>
        <begin position="2455"/>
        <end position="2469"/>
    </location>
</feature>
<dbReference type="GeneID" id="96905439"/>
<dbReference type="Pfam" id="PF07539">
    <property type="entry name" value="UTP20_N"/>
    <property type="match status" value="1"/>
</dbReference>
<dbReference type="InterPro" id="IPR011989">
    <property type="entry name" value="ARM-like"/>
</dbReference>
<dbReference type="PANTHER" id="PTHR17695:SF11">
    <property type="entry name" value="SMALL SUBUNIT PROCESSOME COMPONENT 20 HOMOLOG"/>
    <property type="match status" value="1"/>
</dbReference>
<dbReference type="HOGENOM" id="CLU_000327_0_0_1"/>
<keyword evidence="6" id="KW-1185">Reference proteome</keyword>
<dbReference type="GO" id="GO:0005737">
    <property type="term" value="C:cytoplasm"/>
    <property type="evidence" value="ECO:0007669"/>
    <property type="project" value="EnsemblFungi"/>
</dbReference>
<dbReference type="eggNOG" id="KOG1823">
    <property type="taxonomic scope" value="Eukaryota"/>
</dbReference>
<dbReference type="GO" id="GO:0032040">
    <property type="term" value="C:small-subunit processome"/>
    <property type="evidence" value="ECO:0007669"/>
    <property type="project" value="EnsemblFungi"/>
</dbReference>
<dbReference type="KEGG" id="ncs:NCAS_0I00810"/>
<name>G0VJR8_NAUCA</name>
<evidence type="ECO:0000313" key="5">
    <source>
        <dbReference type="EMBL" id="CCC71749.1"/>
    </source>
</evidence>
<dbReference type="PANTHER" id="PTHR17695">
    <property type="entry name" value="SMALL SUBUNIT PROCESSOME COMPONENT 20 HOMOLOG"/>
    <property type="match status" value="1"/>
</dbReference>
<dbReference type="GO" id="GO:0030688">
    <property type="term" value="C:preribosome, small subunit precursor"/>
    <property type="evidence" value="ECO:0007669"/>
    <property type="project" value="EnsemblFungi"/>
</dbReference>
<evidence type="ECO:0000259" key="3">
    <source>
        <dbReference type="Pfam" id="PF20416"/>
    </source>
</evidence>
<dbReference type="FunCoup" id="G0VJR8">
    <property type="interactions" value="1141"/>
</dbReference>
<gene>
    <name evidence="5" type="primary">NCAS0I00810</name>
    <name evidence="5" type="ordered locus">NCAS_0I00810</name>
</gene>
<dbReference type="GO" id="GO:0030686">
    <property type="term" value="C:90S preribosome"/>
    <property type="evidence" value="ECO:0007669"/>
    <property type="project" value="EnsemblFungi"/>
</dbReference>